<evidence type="ECO:0000313" key="9">
    <source>
        <dbReference type="Proteomes" id="UP000001024"/>
    </source>
</evidence>
<dbReference type="PANTHER" id="PTHR42905">
    <property type="entry name" value="PHOSPHOENOLPYRUVATE CARBOXYLASE"/>
    <property type="match status" value="1"/>
</dbReference>
<comment type="subunit">
    <text evidence="6">Homotetramer; dimer of dimers.</text>
</comment>
<comment type="catalytic activity">
    <reaction evidence="6 7">
        <text>(2S,3R)-3-hydroxybutane-1,2,3-tricarboxylate = pyruvate + succinate</text>
        <dbReference type="Rhea" id="RHEA:16809"/>
        <dbReference type="ChEBI" id="CHEBI:15361"/>
        <dbReference type="ChEBI" id="CHEBI:30031"/>
        <dbReference type="ChEBI" id="CHEBI:57429"/>
        <dbReference type="EC" id="4.1.3.30"/>
    </reaction>
</comment>
<dbReference type="HOGENOM" id="CLU_027389_3_2_2"/>
<feature type="binding site" evidence="6">
    <location>
        <position position="243"/>
    </location>
    <ligand>
        <name>substrate</name>
    </ligand>
</feature>
<evidence type="ECO:0000256" key="2">
    <source>
        <dbReference type="ARBA" id="ARBA00009282"/>
    </source>
</evidence>
<evidence type="ECO:0000313" key="8">
    <source>
        <dbReference type="EMBL" id="CAC12351.1"/>
    </source>
</evidence>
<comment type="pathway">
    <text evidence="6 7">Organic acid metabolism; propanoate degradation.</text>
</comment>
<dbReference type="InterPro" id="IPR039556">
    <property type="entry name" value="ICL/PEPM"/>
</dbReference>
<dbReference type="Pfam" id="PF13714">
    <property type="entry name" value="PEP_mutase"/>
    <property type="match status" value="1"/>
</dbReference>
<proteinExistence type="inferred from homology"/>
<feature type="binding site" evidence="6">
    <location>
        <position position="88"/>
    </location>
    <ligand>
        <name>Mg(2+)</name>
        <dbReference type="ChEBI" id="CHEBI:18420"/>
    </ligand>
</feature>
<dbReference type="PaxDb" id="273075-Ta1227"/>
<dbReference type="GO" id="GO:0000287">
    <property type="term" value="F:magnesium ion binding"/>
    <property type="evidence" value="ECO:0007669"/>
    <property type="project" value="UniProtKB-UniRule"/>
</dbReference>
<feature type="binding site" evidence="6">
    <location>
        <position position="90"/>
    </location>
    <ligand>
        <name>Mg(2+)</name>
        <dbReference type="ChEBI" id="CHEBI:18420"/>
    </ligand>
</feature>
<dbReference type="EnsemblBacteria" id="CAC12351">
    <property type="protein sequence ID" value="CAC12351"/>
    <property type="gene ID" value="CAC12351"/>
</dbReference>
<dbReference type="KEGG" id="tac:Ta1227"/>
<dbReference type="RefSeq" id="WP_010901634.1">
    <property type="nucleotide sequence ID" value="NC_002578.1"/>
</dbReference>
<dbReference type="STRING" id="273075.gene:9572450"/>
<comment type="function">
    <text evidence="7">Catalyzes the thermodynamically favored C-C bond cleavage of (2R,3S)-2-methylisocitrate to yield pyruvate and succinate.</text>
</comment>
<dbReference type="SUPFAM" id="SSF51621">
    <property type="entry name" value="Phosphoenolpyruvate/pyruvate domain"/>
    <property type="match status" value="1"/>
</dbReference>
<dbReference type="EMBL" id="AL445066">
    <property type="protein sequence ID" value="CAC12351.1"/>
    <property type="molecule type" value="Genomic_DNA"/>
</dbReference>
<dbReference type="InterPro" id="IPR040442">
    <property type="entry name" value="Pyrv_kinase-like_dom_sf"/>
</dbReference>
<dbReference type="FunFam" id="3.20.20.60:FF:000009">
    <property type="entry name" value="2-methylisocitrate lyase"/>
    <property type="match status" value="1"/>
</dbReference>
<keyword evidence="9" id="KW-1185">Reference proteome</keyword>
<dbReference type="InParanoid" id="Q9HIV0"/>
<dbReference type="HAMAP" id="MF_01939">
    <property type="entry name" value="PrpB"/>
    <property type="match status" value="1"/>
</dbReference>
<dbReference type="AlphaFoldDB" id="Q9HIV0"/>
<dbReference type="GO" id="GO:0019629">
    <property type="term" value="P:propionate catabolic process, 2-methylcitrate cycle"/>
    <property type="evidence" value="ECO:0007669"/>
    <property type="project" value="UniProtKB-UniRule"/>
</dbReference>
<keyword evidence="4 6" id="KW-0460">Magnesium</keyword>
<dbReference type="NCBIfam" id="TIGR02317">
    <property type="entry name" value="prpB"/>
    <property type="match status" value="1"/>
</dbReference>
<evidence type="ECO:0000256" key="6">
    <source>
        <dbReference type="HAMAP-Rule" id="MF_01939"/>
    </source>
</evidence>
<feature type="binding site" evidence="6">
    <location>
        <begin position="212"/>
        <end position="214"/>
    </location>
    <ligand>
        <name>substrate</name>
    </ligand>
</feature>
<keyword evidence="3 6" id="KW-0479">Metal-binding</keyword>
<feature type="binding site" evidence="6">
    <location>
        <position position="190"/>
    </location>
    <ligand>
        <name>substrate</name>
    </ligand>
</feature>
<dbReference type="OrthoDB" id="9667at2157"/>
<comment type="cofactor">
    <cofactor evidence="1 6">
        <name>Mg(2+)</name>
        <dbReference type="ChEBI" id="CHEBI:18420"/>
    </cofactor>
</comment>
<protein>
    <recommendedName>
        <fullName evidence="6">2-methylisocitrate lyase</fullName>
        <shortName evidence="6">2-MIC</shortName>
        <shortName evidence="6">MICL</shortName>
        <ecNumber evidence="6">4.1.3.30</ecNumber>
    </recommendedName>
    <alternativeName>
        <fullName evidence="6">(2R,3S)-2-methylisocitrate lyase</fullName>
    </alternativeName>
</protein>
<dbReference type="UniPathway" id="UPA00946"/>
<comment type="caution">
    <text evidence="6">Lacks conserved residue(s) required for the propagation of feature annotation.</text>
</comment>
<dbReference type="Gene3D" id="3.20.20.60">
    <property type="entry name" value="Phosphoenolpyruvate-binding domains"/>
    <property type="match status" value="1"/>
</dbReference>
<evidence type="ECO:0000256" key="1">
    <source>
        <dbReference type="ARBA" id="ARBA00001946"/>
    </source>
</evidence>
<dbReference type="Proteomes" id="UP000001024">
    <property type="component" value="Chromosome"/>
</dbReference>
<evidence type="ECO:0000256" key="5">
    <source>
        <dbReference type="ARBA" id="ARBA00023239"/>
    </source>
</evidence>
<dbReference type="CDD" id="cd00377">
    <property type="entry name" value="ICL_PEPM"/>
    <property type="match status" value="1"/>
</dbReference>
<organism evidence="8 9">
    <name type="scientific">Thermoplasma acidophilum (strain ATCC 25905 / DSM 1728 / JCM 9062 / NBRC 15155 / AMRC-C165)</name>
    <dbReference type="NCBI Taxonomy" id="273075"/>
    <lineage>
        <taxon>Archaea</taxon>
        <taxon>Methanobacteriati</taxon>
        <taxon>Thermoplasmatota</taxon>
        <taxon>Thermoplasmata</taxon>
        <taxon>Thermoplasmatales</taxon>
        <taxon>Thermoplasmataceae</taxon>
        <taxon>Thermoplasma</taxon>
    </lineage>
</organism>
<accession>Q9HIV0</accession>
<evidence type="ECO:0000256" key="7">
    <source>
        <dbReference type="RuleBase" id="RU361121"/>
    </source>
</evidence>
<feature type="binding site" evidence="6">
    <location>
        <position position="272"/>
    </location>
    <ligand>
        <name>substrate</name>
    </ligand>
</feature>
<comment type="similarity">
    <text evidence="2 6 7">Belongs to the isocitrate lyase/PEP mutase superfamily. Methylisocitrate lyase family.</text>
</comment>
<dbReference type="EC" id="4.1.3.30" evidence="6"/>
<evidence type="ECO:0000256" key="3">
    <source>
        <dbReference type="ARBA" id="ARBA00022723"/>
    </source>
</evidence>
<dbReference type="PANTHER" id="PTHR42905:SF5">
    <property type="entry name" value="CARBOXYVINYL-CARBOXYPHOSPHONATE PHOSPHORYLMUTASE, CHLOROPLASTIC"/>
    <property type="match status" value="1"/>
</dbReference>
<reference evidence="8 9" key="1">
    <citation type="journal article" date="2000" name="Nature">
        <title>The genome sequence of the thermoacidophilic scavenger Thermoplasma acidophilum.</title>
        <authorList>
            <person name="Ruepp A."/>
            <person name="Graml W."/>
            <person name="Santos-Martinez M.L."/>
            <person name="Koretke K.K."/>
            <person name="Volker C."/>
            <person name="Mewes H.W."/>
            <person name="Frishman D."/>
            <person name="Stocker S."/>
            <person name="Lupas A.N."/>
            <person name="Baumeister W."/>
        </authorList>
    </citation>
    <scope>NUCLEOTIDE SEQUENCE [LARGE SCALE GENOMIC DNA]</scope>
    <source>
        <strain evidence="9">ATCC 25905 / DSM 1728 / JCM 9062 / NBRC 15155 / AMRC-C165</strain>
    </source>
</reference>
<dbReference type="PROSITE" id="PS00161">
    <property type="entry name" value="ISOCITRATE_LYASE"/>
    <property type="match status" value="1"/>
</dbReference>
<gene>
    <name evidence="6" type="primary">prpB</name>
    <name evidence="8" type="ordered locus">Ta1227</name>
</gene>
<dbReference type="InterPro" id="IPR012695">
    <property type="entry name" value="PrpB"/>
</dbReference>
<feature type="binding site" evidence="6">
    <location>
        <begin position="125"/>
        <end position="126"/>
    </location>
    <ligand>
        <name>substrate</name>
    </ligand>
</feature>
<dbReference type="eggNOG" id="arCOG00581">
    <property type="taxonomic scope" value="Archaea"/>
</dbReference>
<dbReference type="GO" id="GO:0046421">
    <property type="term" value="F:methylisocitrate lyase activity"/>
    <property type="evidence" value="ECO:0007669"/>
    <property type="project" value="UniProtKB-UniRule"/>
</dbReference>
<dbReference type="InterPro" id="IPR018523">
    <property type="entry name" value="Isocitrate_lyase_ph_CS"/>
</dbReference>
<feature type="binding site" evidence="6">
    <location>
        <position position="160"/>
    </location>
    <ligand>
        <name>substrate</name>
    </ligand>
</feature>
<dbReference type="FunCoup" id="Q9HIV0">
    <property type="interactions" value="33"/>
</dbReference>
<dbReference type="InterPro" id="IPR015813">
    <property type="entry name" value="Pyrv/PenolPyrv_kinase-like_dom"/>
</dbReference>
<comment type="function">
    <text evidence="6">Involved in the catabolism of short chain fatty acids (SCFA) via the 2-methylcitrate cycle (propionate degradation route). Catalyzes the thermodynamically favored C-C bond cleavage of (2R,3S)-2-methylisocitrate to yield pyruvate and succinate via an alpha-carboxy-carbanion intermediate.</text>
</comment>
<evidence type="ECO:0000256" key="4">
    <source>
        <dbReference type="ARBA" id="ARBA00022842"/>
    </source>
</evidence>
<name>Q9HIV0_THEAC</name>
<keyword evidence="5 6" id="KW-0456">Lyase</keyword>
<sequence length="294" mass="32776">MSRLKDNINRGPATLRDLIKKDIVVAPGVFSGISALMAERAGFQASYLSGSGVAGMMGLPDLSVTTLPEIAAEAYRITTVSSLPLIVDVDTGFGETVNVMRTVRMMEDAGAAAIHIEDQEQPKKCGHLNGKRVIDRDNMVRKIRAAVSTRKDEDFMIIARTDARSVNGLEDAIDRANAYLEAGADAVFTEALESREEFVEMRKKVKGYLMANMTEDGKSPLLSVAELREIGYDIVIFPLTAFRGMLKAIGDIYRDLLKDGTQRNFLDRIMRRSEFYDVIGYYDYEKEDNVFYKI</sequence>